<dbReference type="RefSeq" id="WP_119015524.1">
    <property type="nucleotide sequence ID" value="NZ_QXEV01000002.1"/>
</dbReference>
<sequence length="161" mass="17835">MNKIEQFFISRLQHYNHIKYWKMRYYIQNKDKGFKLKKILYLYKIKKSDAFNCCSFGSSIHGGAKFKTPPILPHGPKGIIVNEFSTIGENCKIFHQVTLGEKNGKAPTIGDNVIIYPGAKIVGGITVGNNAVIGPNSVVVKDVPDNAVVSGIPAVVIKMKQ</sequence>
<dbReference type="OrthoDB" id="9814490at2"/>
<gene>
    <name evidence="4" type="ORF">EI71_00356</name>
</gene>
<dbReference type="CDD" id="cd03354">
    <property type="entry name" value="LbH_SAT"/>
    <property type="match status" value="1"/>
</dbReference>
<evidence type="ECO:0000256" key="1">
    <source>
        <dbReference type="ARBA" id="ARBA00007274"/>
    </source>
</evidence>
<dbReference type="GO" id="GO:0016746">
    <property type="term" value="F:acyltransferase activity"/>
    <property type="evidence" value="ECO:0007669"/>
    <property type="project" value="UniProtKB-KW"/>
</dbReference>
<keyword evidence="5" id="KW-1185">Reference proteome</keyword>
<protein>
    <submittedName>
        <fullName evidence="4">Transferase family hexapeptide repeat protein</fullName>
    </submittedName>
</protein>
<dbReference type="InterPro" id="IPR045304">
    <property type="entry name" value="LbH_SAT"/>
</dbReference>
<dbReference type="PANTHER" id="PTHR42811">
    <property type="entry name" value="SERINE ACETYLTRANSFERASE"/>
    <property type="match status" value="1"/>
</dbReference>
<reference evidence="4 5" key="1">
    <citation type="submission" date="2018-08" db="EMBL/GenBank/DDBJ databases">
        <title>Genomic Encyclopedia of Archaeal and Bacterial Type Strains, Phase II (KMG-II): from individual species to whole genera.</title>
        <authorList>
            <person name="Goeker M."/>
        </authorList>
    </citation>
    <scope>NUCLEOTIDE SEQUENCE [LARGE SCALE GENOMIC DNA]</scope>
    <source>
        <strain evidence="4 5">ATCC 27112</strain>
    </source>
</reference>
<dbReference type="InParanoid" id="A0A397S7V9"/>
<dbReference type="AlphaFoldDB" id="A0A397S7V9"/>
<dbReference type="Pfam" id="PF00132">
    <property type="entry name" value="Hexapep"/>
    <property type="match status" value="1"/>
</dbReference>
<evidence type="ECO:0000256" key="3">
    <source>
        <dbReference type="ARBA" id="ARBA00023315"/>
    </source>
</evidence>
<accession>A0A397S7V9</accession>
<comment type="caution">
    <text evidence="4">The sequence shown here is derived from an EMBL/GenBank/DDBJ whole genome shotgun (WGS) entry which is preliminary data.</text>
</comment>
<proteinExistence type="inferred from homology"/>
<keyword evidence="3" id="KW-0012">Acyltransferase</keyword>
<evidence type="ECO:0000256" key="2">
    <source>
        <dbReference type="ARBA" id="ARBA00022679"/>
    </source>
</evidence>
<organism evidence="4 5">
    <name type="scientific">Anaeroplasma bactoclasticum</name>
    <dbReference type="NCBI Taxonomy" id="2088"/>
    <lineage>
        <taxon>Bacteria</taxon>
        <taxon>Bacillati</taxon>
        <taxon>Mycoplasmatota</taxon>
        <taxon>Mollicutes</taxon>
        <taxon>Anaeroplasmatales</taxon>
        <taxon>Anaeroplasmataceae</taxon>
        <taxon>Anaeroplasma</taxon>
    </lineage>
</organism>
<dbReference type="SUPFAM" id="SSF51161">
    <property type="entry name" value="Trimeric LpxA-like enzymes"/>
    <property type="match status" value="1"/>
</dbReference>
<evidence type="ECO:0000313" key="4">
    <source>
        <dbReference type="EMBL" id="RIA78404.1"/>
    </source>
</evidence>
<dbReference type="Gene3D" id="2.160.10.10">
    <property type="entry name" value="Hexapeptide repeat proteins"/>
    <property type="match status" value="1"/>
</dbReference>
<comment type="similarity">
    <text evidence="1">Belongs to the transferase hexapeptide repeat family.</text>
</comment>
<dbReference type="InterPro" id="IPR011004">
    <property type="entry name" value="Trimer_LpxA-like_sf"/>
</dbReference>
<dbReference type="Proteomes" id="UP000266506">
    <property type="component" value="Unassembled WGS sequence"/>
</dbReference>
<dbReference type="InterPro" id="IPR001451">
    <property type="entry name" value="Hexapep"/>
</dbReference>
<keyword evidence="2 4" id="KW-0808">Transferase</keyword>
<evidence type="ECO:0000313" key="5">
    <source>
        <dbReference type="Proteomes" id="UP000266506"/>
    </source>
</evidence>
<dbReference type="EMBL" id="QXEV01000002">
    <property type="protein sequence ID" value="RIA78404.1"/>
    <property type="molecule type" value="Genomic_DNA"/>
</dbReference>
<name>A0A397S7V9_9MOLU</name>